<gene>
    <name evidence="2" type="ORF">FVO59_09860</name>
</gene>
<evidence type="ECO:0000256" key="1">
    <source>
        <dbReference type="SAM" id="Phobius"/>
    </source>
</evidence>
<dbReference type="InterPro" id="IPR045931">
    <property type="entry name" value="DUF6350"/>
</dbReference>
<accession>A0A7D7WIT7</accession>
<keyword evidence="1" id="KW-1133">Transmembrane helix</keyword>
<proteinExistence type="predicted"/>
<protein>
    <submittedName>
        <fullName evidence="2">Uncharacterized protein</fullName>
    </submittedName>
</protein>
<feature type="transmembrane region" description="Helical" evidence="1">
    <location>
        <begin position="275"/>
        <end position="294"/>
    </location>
</feature>
<feature type="transmembrane region" description="Helical" evidence="1">
    <location>
        <begin position="80"/>
        <end position="101"/>
    </location>
</feature>
<dbReference type="AlphaFoldDB" id="A0A7D7WIT7"/>
<dbReference type="Pfam" id="PF19877">
    <property type="entry name" value="DUF6350"/>
    <property type="match status" value="1"/>
</dbReference>
<feature type="transmembrane region" description="Helical" evidence="1">
    <location>
        <begin position="300"/>
        <end position="320"/>
    </location>
</feature>
<sequence length="422" mass="42578">MQRLIVALLAALDAAIAAAVGLALVLAPFTLLWVLAFGLDADWGALWPVSATLWQLGHGVPLEVVLPDALLSSLAIPKEAARFALSVPPLALLLFTLLFAARSGRRAAVAGRWISGVTGGVVAFAILTAGVAVSGGSDVLRATPWVAVVVPVGVYTVGALAGAVGHAWTEGDDGPIDRLRDLIDGWGEWAAVPGETVRGAAVVTVAMAGASAVGIAAMTVLRGGEVVALFEAAHVDALGAVMLTLAHLAYLPTLVVWAASWLAGPGFALGSGTSVSPAGTELGVVPGIPILGLVPENSSIWMLVSVLVPIACGAVAGWMVRSRLVWEDTARGYGPRAAIAAGIAASSSGIAALAALLASGSIGPGRLAEAGPAVGPFALAIGVEVLIGAGILLLAPRHRDELAEERTDRWNEEMAGLTAPID</sequence>
<feature type="transmembrane region" description="Helical" evidence="1">
    <location>
        <begin position="374"/>
        <end position="395"/>
    </location>
</feature>
<feature type="transmembrane region" description="Helical" evidence="1">
    <location>
        <begin position="241"/>
        <end position="263"/>
    </location>
</feature>
<dbReference type="Proteomes" id="UP000515708">
    <property type="component" value="Chromosome"/>
</dbReference>
<dbReference type="EMBL" id="CP043732">
    <property type="protein sequence ID" value="QMU97490.1"/>
    <property type="molecule type" value="Genomic_DNA"/>
</dbReference>
<organism evidence="2 3">
    <name type="scientific">Microbacterium esteraromaticum</name>
    <dbReference type="NCBI Taxonomy" id="57043"/>
    <lineage>
        <taxon>Bacteria</taxon>
        <taxon>Bacillati</taxon>
        <taxon>Actinomycetota</taxon>
        <taxon>Actinomycetes</taxon>
        <taxon>Micrococcales</taxon>
        <taxon>Microbacteriaceae</taxon>
        <taxon>Microbacterium</taxon>
    </lineage>
</organism>
<keyword evidence="1" id="KW-0472">Membrane</keyword>
<feature type="transmembrane region" description="Helical" evidence="1">
    <location>
        <begin position="341"/>
        <end position="362"/>
    </location>
</feature>
<feature type="transmembrane region" description="Helical" evidence="1">
    <location>
        <begin position="145"/>
        <end position="168"/>
    </location>
</feature>
<keyword evidence="1" id="KW-0812">Transmembrane</keyword>
<feature type="transmembrane region" description="Helical" evidence="1">
    <location>
        <begin position="200"/>
        <end position="221"/>
    </location>
</feature>
<feature type="transmembrane region" description="Helical" evidence="1">
    <location>
        <begin position="113"/>
        <end position="133"/>
    </location>
</feature>
<dbReference type="RefSeq" id="WP_182252485.1">
    <property type="nucleotide sequence ID" value="NZ_CP043732.1"/>
</dbReference>
<name>A0A7D7WIT7_9MICO</name>
<reference evidence="2 3" key="1">
    <citation type="journal article" date="2020" name="Front. Microbiol.">
        <title>Design of Bacterial Strain-Specific qPCR Assays Using NGS Data and Publicly Available Resources and Its Application to Track Biocontrol Strains.</title>
        <authorList>
            <person name="Hernandez I."/>
            <person name="Sant C."/>
            <person name="Martinez R."/>
            <person name="Fernandez C."/>
        </authorList>
    </citation>
    <scope>NUCLEOTIDE SEQUENCE [LARGE SCALE GENOMIC DNA]</scope>
    <source>
        <strain evidence="2 3">B24</strain>
    </source>
</reference>
<evidence type="ECO:0000313" key="3">
    <source>
        <dbReference type="Proteomes" id="UP000515708"/>
    </source>
</evidence>
<evidence type="ECO:0000313" key="2">
    <source>
        <dbReference type="EMBL" id="QMU97490.1"/>
    </source>
</evidence>